<keyword evidence="3" id="KW-0805">Transcription regulation</keyword>
<evidence type="ECO:0000256" key="5">
    <source>
        <dbReference type="ARBA" id="ARBA00023159"/>
    </source>
</evidence>
<evidence type="ECO:0000256" key="1">
    <source>
        <dbReference type="ARBA" id="ARBA00004496"/>
    </source>
</evidence>
<keyword evidence="4" id="KW-0238">DNA-binding</keyword>
<evidence type="ECO:0000313" key="9">
    <source>
        <dbReference type="EMBL" id="MTV31978.1"/>
    </source>
</evidence>
<evidence type="ECO:0000313" key="10">
    <source>
        <dbReference type="Proteomes" id="UP000439113"/>
    </source>
</evidence>
<dbReference type="PANTHER" id="PTHR46565:SF20">
    <property type="entry name" value="COLD SHOCK DOMAIN-CONTAINING PROTEIN 4"/>
    <property type="match status" value="1"/>
</dbReference>
<dbReference type="Proteomes" id="UP000439113">
    <property type="component" value="Unassembled WGS sequence"/>
</dbReference>
<feature type="domain" description="CSD" evidence="8">
    <location>
        <begin position="1"/>
        <end position="68"/>
    </location>
</feature>
<dbReference type="GO" id="GO:0003677">
    <property type="term" value="F:DNA binding"/>
    <property type="evidence" value="ECO:0007669"/>
    <property type="project" value="UniProtKB-KW"/>
</dbReference>
<reference evidence="9 10" key="1">
    <citation type="submission" date="2019-11" db="EMBL/GenBank/DDBJ databases">
        <title>Whole-genome sequence of a Rhodoblastus acidophilus DSM 142.</title>
        <authorList>
            <person name="Kyndt J.A."/>
            <person name="Meyer T.E."/>
        </authorList>
    </citation>
    <scope>NUCLEOTIDE SEQUENCE [LARGE SCALE GENOMIC DNA]</scope>
    <source>
        <strain evidence="9 10">DSM 142</strain>
    </source>
</reference>
<dbReference type="PRINTS" id="PR00050">
    <property type="entry name" value="COLDSHOCK"/>
</dbReference>
<dbReference type="InterPro" id="IPR012156">
    <property type="entry name" value="Cold_shock_CspA"/>
</dbReference>
<sequence>MATGTVKWFNGQKGFGFLQPDDGSNDVFVHISAVEQAGLPGLSEGQKLSYELVADRRTGKSSASRLQTVD</sequence>
<dbReference type="PROSITE" id="PS00352">
    <property type="entry name" value="CSD_1"/>
    <property type="match status" value="1"/>
</dbReference>
<dbReference type="PROSITE" id="PS51857">
    <property type="entry name" value="CSD_2"/>
    <property type="match status" value="1"/>
</dbReference>
<dbReference type="InterPro" id="IPR019844">
    <property type="entry name" value="CSD_CS"/>
</dbReference>
<dbReference type="InterPro" id="IPR002059">
    <property type="entry name" value="CSP_DNA-bd"/>
</dbReference>
<dbReference type="Gene3D" id="2.40.50.140">
    <property type="entry name" value="Nucleic acid-binding proteins"/>
    <property type="match status" value="1"/>
</dbReference>
<evidence type="ECO:0000256" key="7">
    <source>
        <dbReference type="RuleBase" id="RU000408"/>
    </source>
</evidence>
<evidence type="ECO:0000256" key="6">
    <source>
        <dbReference type="ARBA" id="ARBA00023163"/>
    </source>
</evidence>
<dbReference type="CDD" id="cd04458">
    <property type="entry name" value="CSP_CDS"/>
    <property type="match status" value="1"/>
</dbReference>
<dbReference type="Pfam" id="PF00313">
    <property type="entry name" value="CSD"/>
    <property type="match status" value="1"/>
</dbReference>
<dbReference type="InterPro" id="IPR011129">
    <property type="entry name" value="CSD"/>
</dbReference>
<dbReference type="InterPro" id="IPR012340">
    <property type="entry name" value="NA-bd_OB-fold"/>
</dbReference>
<dbReference type="SMART" id="SM00357">
    <property type="entry name" value="CSP"/>
    <property type="match status" value="1"/>
</dbReference>
<dbReference type="SUPFAM" id="SSF50249">
    <property type="entry name" value="Nucleic acid-binding proteins"/>
    <property type="match status" value="1"/>
</dbReference>
<dbReference type="PANTHER" id="PTHR46565">
    <property type="entry name" value="COLD SHOCK DOMAIN PROTEIN 2"/>
    <property type="match status" value="1"/>
</dbReference>
<dbReference type="EMBL" id="WNKS01000012">
    <property type="protein sequence ID" value="MTV31978.1"/>
    <property type="molecule type" value="Genomic_DNA"/>
</dbReference>
<evidence type="ECO:0000259" key="8">
    <source>
        <dbReference type="PROSITE" id="PS51857"/>
    </source>
</evidence>
<evidence type="ECO:0000256" key="2">
    <source>
        <dbReference type="ARBA" id="ARBA00022490"/>
    </source>
</evidence>
<protein>
    <submittedName>
        <fullName evidence="9">Cold-shock protein</fullName>
    </submittedName>
</protein>
<keyword evidence="5" id="KW-0010">Activator</keyword>
<accession>A0A6N8DNT9</accession>
<proteinExistence type="predicted"/>
<keyword evidence="6" id="KW-0804">Transcription</keyword>
<keyword evidence="2" id="KW-0963">Cytoplasm</keyword>
<dbReference type="AlphaFoldDB" id="A0A6N8DNT9"/>
<dbReference type="OrthoDB" id="9801414at2"/>
<comment type="subcellular location">
    <subcellularLocation>
        <location evidence="1 7">Cytoplasm</location>
    </subcellularLocation>
</comment>
<name>A0A6N8DNT9_RHOAC</name>
<dbReference type="PIRSF" id="PIRSF002599">
    <property type="entry name" value="Cold_shock_A"/>
    <property type="match status" value="1"/>
</dbReference>
<organism evidence="9 10">
    <name type="scientific">Rhodoblastus acidophilus</name>
    <name type="common">Rhodopseudomonas acidophila</name>
    <dbReference type="NCBI Taxonomy" id="1074"/>
    <lineage>
        <taxon>Bacteria</taxon>
        <taxon>Pseudomonadati</taxon>
        <taxon>Pseudomonadota</taxon>
        <taxon>Alphaproteobacteria</taxon>
        <taxon>Hyphomicrobiales</taxon>
        <taxon>Rhodoblastaceae</taxon>
        <taxon>Rhodoblastus</taxon>
    </lineage>
</organism>
<evidence type="ECO:0000256" key="3">
    <source>
        <dbReference type="ARBA" id="ARBA00023015"/>
    </source>
</evidence>
<dbReference type="RefSeq" id="WP_155446670.1">
    <property type="nucleotide sequence ID" value="NZ_JAOQNR010000013.1"/>
</dbReference>
<gene>
    <name evidence="9" type="ORF">GJ654_13380</name>
</gene>
<comment type="caution">
    <text evidence="9">The sequence shown here is derived from an EMBL/GenBank/DDBJ whole genome shotgun (WGS) entry which is preliminary data.</text>
</comment>
<evidence type="ECO:0000256" key="4">
    <source>
        <dbReference type="ARBA" id="ARBA00023125"/>
    </source>
</evidence>
<dbReference type="GO" id="GO:0005829">
    <property type="term" value="C:cytosol"/>
    <property type="evidence" value="ECO:0007669"/>
    <property type="project" value="UniProtKB-ARBA"/>
</dbReference>